<dbReference type="STRING" id="479431.Namu_3829"/>
<feature type="transmembrane region" description="Helical" evidence="1">
    <location>
        <begin position="439"/>
        <end position="459"/>
    </location>
</feature>
<feature type="transmembrane region" description="Helical" evidence="1">
    <location>
        <begin position="676"/>
        <end position="697"/>
    </location>
</feature>
<dbReference type="HOGENOM" id="CLU_021084_0_0_11"/>
<dbReference type="RefSeq" id="WP_015748953.1">
    <property type="nucleotide sequence ID" value="NC_013235.1"/>
</dbReference>
<proteinExistence type="predicted"/>
<accession>C8XGC4</accession>
<dbReference type="OrthoDB" id="3654456at2"/>
<evidence type="ECO:0000313" key="3">
    <source>
        <dbReference type="Proteomes" id="UP000002218"/>
    </source>
</evidence>
<name>C8XGC4_NAKMY</name>
<feature type="transmembrane region" description="Helical" evidence="1">
    <location>
        <begin position="767"/>
        <end position="790"/>
    </location>
</feature>
<feature type="transmembrane region" description="Helical" evidence="1">
    <location>
        <begin position="283"/>
        <end position="302"/>
    </location>
</feature>
<keyword evidence="1" id="KW-1133">Transmembrane helix</keyword>
<feature type="transmembrane region" description="Helical" evidence="1">
    <location>
        <begin position="387"/>
        <end position="410"/>
    </location>
</feature>
<gene>
    <name evidence="2" type="ordered locus">Namu_3829</name>
</gene>
<dbReference type="KEGG" id="nml:Namu_3829"/>
<feature type="transmembrane region" description="Helical" evidence="1">
    <location>
        <begin position="363"/>
        <end position="381"/>
    </location>
</feature>
<reference evidence="2 3" key="2">
    <citation type="journal article" date="2010" name="Stand. Genomic Sci.">
        <title>Complete genome sequence of Nakamurella multipartita type strain (Y-104).</title>
        <authorList>
            <person name="Tice H."/>
            <person name="Mayilraj S."/>
            <person name="Sims D."/>
            <person name="Lapidus A."/>
            <person name="Nolan M."/>
            <person name="Lucas S."/>
            <person name="Glavina Del Rio T."/>
            <person name="Copeland A."/>
            <person name="Cheng J.F."/>
            <person name="Meincke L."/>
            <person name="Bruce D."/>
            <person name="Goodwin L."/>
            <person name="Pitluck S."/>
            <person name="Ivanova N."/>
            <person name="Mavromatis K."/>
            <person name="Ovchinnikova G."/>
            <person name="Pati A."/>
            <person name="Chen A."/>
            <person name="Palaniappan K."/>
            <person name="Land M."/>
            <person name="Hauser L."/>
            <person name="Chang Y.J."/>
            <person name="Jeffries C.D."/>
            <person name="Detter J.C."/>
            <person name="Brettin T."/>
            <person name="Rohde M."/>
            <person name="Goker M."/>
            <person name="Bristow J."/>
            <person name="Eisen J.A."/>
            <person name="Markowitz V."/>
            <person name="Hugenholtz P."/>
            <person name="Kyrpides N.C."/>
            <person name="Klenk H.P."/>
            <person name="Chen F."/>
        </authorList>
    </citation>
    <scope>NUCLEOTIDE SEQUENCE [LARGE SCALE GENOMIC DNA]</scope>
    <source>
        <strain evidence="3">ATCC 700099 / DSM 44233 / CIP 104796 / JCM 9543 / NBRC 105858 / Y-104</strain>
    </source>
</reference>
<organism evidence="2 3">
    <name type="scientific">Nakamurella multipartita (strain ATCC 700099 / DSM 44233 / CIP 104796 / JCM 9543 / NBRC 105858 / Y-104)</name>
    <name type="common">Microsphaera multipartita</name>
    <dbReference type="NCBI Taxonomy" id="479431"/>
    <lineage>
        <taxon>Bacteria</taxon>
        <taxon>Bacillati</taxon>
        <taxon>Actinomycetota</taxon>
        <taxon>Actinomycetes</taxon>
        <taxon>Nakamurellales</taxon>
        <taxon>Nakamurellaceae</taxon>
        <taxon>Nakamurella</taxon>
    </lineage>
</organism>
<reference evidence="3" key="1">
    <citation type="submission" date="2009-09" db="EMBL/GenBank/DDBJ databases">
        <title>The complete genome of Nakamurella multipartita DSM 44233.</title>
        <authorList>
            <consortium name="US DOE Joint Genome Institute (JGI-PGF)"/>
            <person name="Lucas S."/>
            <person name="Copeland A."/>
            <person name="Lapidus A."/>
            <person name="Glavina del Rio T."/>
            <person name="Dalin E."/>
            <person name="Tice H."/>
            <person name="Bruce D."/>
            <person name="Goodwin L."/>
            <person name="Pitluck S."/>
            <person name="Kyrpides N."/>
            <person name="Mavromatis K."/>
            <person name="Ivanova N."/>
            <person name="Ovchinnikova G."/>
            <person name="Sims D."/>
            <person name="Meincke L."/>
            <person name="Brettin T."/>
            <person name="Detter J.C."/>
            <person name="Han C."/>
            <person name="Larimer F."/>
            <person name="Land M."/>
            <person name="Hauser L."/>
            <person name="Markowitz V."/>
            <person name="Cheng J.-F."/>
            <person name="Hugenholtz P."/>
            <person name="Woyke T."/>
            <person name="Wu D."/>
            <person name="Klenk H.-P."/>
            <person name="Eisen J.A."/>
        </authorList>
    </citation>
    <scope>NUCLEOTIDE SEQUENCE [LARGE SCALE GENOMIC DNA]</scope>
    <source>
        <strain evidence="3">ATCC 700099 / DSM 44233 / CIP 104796 / JCM 9543 / NBRC 105858 / Y-104</strain>
    </source>
</reference>
<evidence type="ECO:0000256" key="1">
    <source>
        <dbReference type="SAM" id="Phobius"/>
    </source>
</evidence>
<feature type="transmembrane region" description="Helical" evidence="1">
    <location>
        <begin position="322"/>
        <end position="342"/>
    </location>
</feature>
<dbReference type="AlphaFoldDB" id="C8XGC4"/>
<dbReference type="EMBL" id="CP001737">
    <property type="protein sequence ID" value="ACV80126.1"/>
    <property type="molecule type" value="Genomic_DNA"/>
</dbReference>
<dbReference type="eggNOG" id="COG0577">
    <property type="taxonomic scope" value="Bacteria"/>
</dbReference>
<sequence length="799" mass="81187">MTAQAPAHPPDASTATRSPGWVANLRLAAALLVAAGRAGRLRWLLVTIGLALCTLVLLLAASIGPALDSRDGRAAALSATSAPLDTTDASVDVARLAPTWFQVTETASVYRGDRVQVSELTALDPAVAAPPPGVDRFPRPGEVVVSPALADLLAGPEGDGFRPRLGGDTVVGTIADDGLLAPDELRLYRGVAADPSGWAVYRIAEGWGGGYVPTTGMGGSGVSLVAVLLTAGVTIVIVPLLLFVALMSRVGSPARDRRDAGLRLLGATTGQLRVVTVVETGTAALAGLLVGGAAFLLARPAAPFVAVGSTGFFPDDLRPSAGALVAIGLAVPVLAVGSVLAVRRPDPIGVVRQQSPPRPPRRLWWRLLFPVLGGLLLWSLGQAQFGPLPALGAGIVALLVSAAVLLPWVLERLARLLPDGPPAWQLAVGRLRLDPGTPARVVAGLSVVLAGAIALQPLLAAGDRLDREGEVAYQVQLADVPTSEMERVVDLLHDRLGPAADIRGGALVTGTVVAPTNPSAFPSTSPPSPYVDLRLAPCGALGVACTDGMVFAVSDAGRAGPPAGSVVAISVPLTSGDSRSITFNWTVPEPTATISLPDRYEAALVVTPGALGPAVDGLLASSPARFSVTGVQASAEMADTLRADLADLGSAVEIRAAGEPADLGLRSVLSPTARSGLIIGALLTLVVAVVGLIVTAIEQGQQRRRPLTLAVAAGIPRGVLARSMLIGAALPITVGVSLAVPSGWLLVTLLGPMLDIPIALDWATVAVYSAAALGLVTLLAGASTLALPALTRPTDLRTG</sequence>
<keyword evidence="1" id="KW-0472">Membrane</keyword>
<dbReference type="eggNOG" id="COG3127">
    <property type="taxonomic scope" value="Bacteria"/>
</dbReference>
<keyword evidence="3" id="KW-1185">Reference proteome</keyword>
<keyword evidence="1" id="KW-0812">Transmembrane</keyword>
<feature type="transmembrane region" description="Helical" evidence="1">
    <location>
        <begin position="725"/>
        <end position="747"/>
    </location>
</feature>
<evidence type="ECO:0008006" key="4">
    <source>
        <dbReference type="Google" id="ProtNLM"/>
    </source>
</evidence>
<dbReference type="InParanoid" id="C8XGC4"/>
<feature type="transmembrane region" description="Helical" evidence="1">
    <location>
        <begin position="43"/>
        <end position="63"/>
    </location>
</feature>
<protein>
    <recommendedName>
        <fullName evidence="4">ABC3 transporter permease protein domain-containing protein</fullName>
    </recommendedName>
</protein>
<dbReference type="Proteomes" id="UP000002218">
    <property type="component" value="Chromosome"/>
</dbReference>
<evidence type="ECO:0000313" key="2">
    <source>
        <dbReference type="EMBL" id="ACV80126.1"/>
    </source>
</evidence>
<feature type="transmembrane region" description="Helical" evidence="1">
    <location>
        <begin position="222"/>
        <end position="248"/>
    </location>
</feature>